<gene>
    <name evidence="2" type="ORF">F2Q69_00030749</name>
</gene>
<name>A0A8S9RXC2_BRACR</name>
<feature type="region of interest" description="Disordered" evidence="1">
    <location>
        <begin position="57"/>
        <end position="121"/>
    </location>
</feature>
<sequence length="121" mass="14046">MSICCSEHEASMCFSEHGWTPLMNWRSWPEPINRVVDVLQRAYIHLVDSNRRDQPIIGVSKKKDPDPRVPDRGTLQVPARTNPEFGPWNRAPFPKMGNFRQGEPSIFPNMEEFNLMEPTPR</sequence>
<proteinExistence type="predicted"/>
<evidence type="ECO:0000313" key="3">
    <source>
        <dbReference type="Proteomes" id="UP000712600"/>
    </source>
</evidence>
<accession>A0A8S9RXC2</accession>
<feature type="compositionally biased region" description="Basic and acidic residues" evidence="1">
    <location>
        <begin position="61"/>
        <end position="71"/>
    </location>
</feature>
<protein>
    <submittedName>
        <fullName evidence="2">Uncharacterized protein</fullName>
    </submittedName>
</protein>
<dbReference type="Proteomes" id="UP000712600">
    <property type="component" value="Unassembled WGS sequence"/>
</dbReference>
<dbReference type="EMBL" id="QGKX02000088">
    <property type="protein sequence ID" value="KAF3585430.1"/>
    <property type="molecule type" value="Genomic_DNA"/>
</dbReference>
<evidence type="ECO:0000313" key="2">
    <source>
        <dbReference type="EMBL" id="KAF3585430.1"/>
    </source>
</evidence>
<organism evidence="2 3">
    <name type="scientific">Brassica cretica</name>
    <name type="common">Mustard</name>
    <dbReference type="NCBI Taxonomy" id="69181"/>
    <lineage>
        <taxon>Eukaryota</taxon>
        <taxon>Viridiplantae</taxon>
        <taxon>Streptophyta</taxon>
        <taxon>Embryophyta</taxon>
        <taxon>Tracheophyta</taxon>
        <taxon>Spermatophyta</taxon>
        <taxon>Magnoliopsida</taxon>
        <taxon>eudicotyledons</taxon>
        <taxon>Gunneridae</taxon>
        <taxon>Pentapetalae</taxon>
        <taxon>rosids</taxon>
        <taxon>malvids</taxon>
        <taxon>Brassicales</taxon>
        <taxon>Brassicaceae</taxon>
        <taxon>Brassiceae</taxon>
        <taxon>Brassica</taxon>
    </lineage>
</organism>
<reference evidence="2" key="1">
    <citation type="submission" date="2019-12" db="EMBL/GenBank/DDBJ databases">
        <title>Genome sequencing and annotation of Brassica cretica.</title>
        <authorList>
            <person name="Studholme D.J."/>
            <person name="Sarris P."/>
        </authorList>
    </citation>
    <scope>NUCLEOTIDE SEQUENCE</scope>
    <source>
        <strain evidence="2">PFS-109/04</strain>
        <tissue evidence="2">Leaf</tissue>
    </source>
</reference>
<evidence type="ECO:0000256" key="1">
    <source>
        <dbReference type="SAM" id="MobiDB-lite"/>
    </source>
</evidence>
<dbReference type="AlphaFoldDB" id="A0A8S9RXC2"/>
<comment type="caution">
    <text evidence="2">The sequence shown here is derived from an EMBL/GenBank/DDBJ whole genome shotgun (WGS) entry which is preliminary data.</text>
</comment>